<keyword evidence="2" id="KW-1185">Reference proteome</keyword>
<accession>A0A1B1Z1U3</accession>
<evidence type="ECO:0000313" key="1">
    <source>
        <dbReference type="EMBL" id="ANX11354.1"/>
    </source>
</evidence>
<dbReference type="Proteomes" id="UP000077412">
    <property type="component" value="Chromosome"/>
</dbReference>
<dbReference type="RefSeq" id="WP_066287114.1">
    <property type="nucleotide sequence ID" value="NZ_CP016761.1"/>
</dbReference>
<dbReference type="STRING" id="255247.ABE41_004995"/>
<dbReference type="AlphaFoldDB" id="A0A1B1Z1U3"/>
<protein>
    <submittedName>
        <fullName evidence="1">Uncharacterized protein</fullName>
    </submittedName>
</protein>
<dbReference type="EMBL" id="CP016761">
    <property type="protein sequence ID" value="ANX11354.1"/>
    <property type="molecule type" value="Genomic_DNA"/>
</dbReference>
<evidence type="ECO:0000313" key="2">
    <source>
        <dbReference type="Proteomes" id="UP000077412"/>
    </source>
</evidence>
<gene>
    <name evidence="1" type="ORF">ABE41_004995</name>
</gene>
<reference evidence="1 2" key="1">
    <citation type="submission" date="2016-08" db="EMBL/GenBank/DDBJ databases">
        <title>Complete genome sequence of Fictibacillus arsenicus G25-54, a strain with toxicity to nematodes and a potential arsenic-resistance activity.</title>
        <authorList>
            <person name="Zheng Z."/>
        </authorList>
    </citation>
    <scope>NUCLEOTIDE SEQUENCE [LARGE SCALE GENOMIC DNA]</scope>
    <source>
        <strain evidence="1 2">G25-54</strain>
    </source>
</reference>
<name>A0A1B1Z1U3_9BACL</name>
<dbReference type="KEGG" id="far:ABE41_004995"/>
<sequence length="110" mass="12877">MRKLIFIVITIIAMIFVIRSCSDNNEKIGSSIPEAVLNIVNKDEKNTVKLAISSDDKPEYTIADKDLYKIFNMNGSYIVQEFEDYKNDEKIDFQYEINIFEYGILSWYLD</sequence>
<dbReference type="OrthoDB" id="2967156at2"/>
<organism evidence="1 2">
    <name type="scientific">Fictibacillus arsenicus</name>
    <dbReference type="NCBI Taxonomy" id="255247"/>
    <lineage>
        <taxon>Bacteria</taxon>
        <taxon>Bacillati</taxon>
        <taxon>Bacillota</taxon>
        <taxon>Bacilli</taxon>
        <taxon>Bacillales</taxon>
        <taxon>Fictibacillaceae</taxon>
        <taxon>Fictibacillus</taxon>
    </lineage>
</organism>
<proteinExistence type="predicted"/>